<sequence>MKKAGIVLFIIIIIVLGAYLWMAGSAKSELAAMVYENVDMNLVADGTYYGEADAGMVFVKVSVTVKDHSIEKIAIIEHKNGLGSKAEAITKDMIAGNSYHVDAVSGATFSSETIKSAVSKALKEGYNSGR</sequence>
<dbReference type="EMBL" id="FRFD01000003">
    <property type="protein sequence ID" value="SHO43008.1"/>
    <property type="molecule type" value="Genomic_DNA"/>
</dbReference>
<dbReference type="Proteomes" id="UP000184612">
    <property type="component" value="Unassembled WGS sequence"/>
</dbReference>
<dbReference type="RefSeq" id="WP_073586823.1">
    <property type="nucleotide sequence ID" value="NZ_FRFD01000003.1"/>
</dbReference>
<name>A0A1M7XWI1_9FIRM</name>
<evidence type="ECO:0000259" key="2">
    <source>
        <dbReference type="SMART" id="SM00900"/>
    </source>
</evidence>
<evidence type="ECO:0000313" key="3">
    <source>
        <dbReference type="EMBL" id="SHO43008.1"/>
    </source>
</evidence>
<protein>
    <submittedName>
        <fullName evidence="3">FMN-binding domain-containing protein</fullName>
    </submittedName>
</protein>
<evidence type="ECO:0000313" key="4">
    <source>
        <dbReference type="Proteomes" id="UP000184612"/>
    </source>
</evidence>
<keyword evidence="1" id="KW-0472">Membrane</keyword>
<evidence type="ECO:0000256" key="1">
    <source>
        <dbReference type="SAM" id="Phobius"/>
    </source>
</evidence>
<keyword evidence="4" id="KW-1185">Reference proteome</keyword>
<dbReference type="SMART" id="SM00900">
    <property type="entry name" value="FMN_bind"/>
    <property type="match status" value="1"/>
</dbReference>
<dbReference type="InterPro" id="IPR007329">
    <property type="entry name" value="FMN-bd"/>
</dbReference>
<organism evidence="3 4">
    <name type="scientific">Anaerocolumna xylanovorans DSM 12503</name>
    <dbReference type="NCBI Taxonomy" id="1121345"/>
    <lineage>
        <taxon>Bacteria</taxon>
        <taxon>Bacillati</taxon>
        <taxon>Bacillota</taxon>
        <taxon>Clostridia</taxon>
        <taxon>Lachnospirales</taxon>
        <taxon>Lachnospiraceae</taxon>
        <taxon>Anaerocolumna</taxon>
    </lineage>
</organism>
<dbReference type="AlphaFoldDB" id="A0A1M7XWI1"/>
<feature type="domain" description="FMN-binding" evidence="2">
    <location>
        <begin position="55"/>
        <end position="125"/>
    </location>
</feature>
<dbReference type="GO" id="GO:0010181">
    <property type="term" value="F:FMN binding"/>
    <property type="evidence" value="ECO:0007669"/>
    <property type="project" value="InterPro"/>
</dbReference>
<reference evidence="3 4" key="1">
    <citation type="submission" date="2016-12" db="EMBL/GenBank/DDBJ databases">
        <authorList>
            <person name="Song W.-J."/>
            <person name="Kurnit D.M."/>
        </authorList>
    </citation>
    <scope>NUCLEOTIDE SEQUENCE [LARGE SCALE GENOMIC DNA]</scope>
    <source>
        <strain evidence="3 4">DSM 12503</strain>
    </source>
</reference>
<proteinExistence type="predicted"/>
<dbReference type="Pfam" id="PF04205">
    <property type="entry name" value="FMN_bind"/>
    <property type="match status" value="1"/>
</dbReference>
<keyword evidence="1" id="KW-1133">Transmembrane helix</keyword>
<dbReference type="Gene3D" id="3.90.1010.20">
    <property type="match status" value="1"/>
</dbReference>
<feature type="transmembrane region" description="Helical" evidence="1">
    <location>
        <begin position="6"/>
        <end position="23"/>
    </location>
</feature>
<keyword evidence="1" id="KW-0812">Transmembrane</keyword>
<dbReference type="OrthoDB" id="307864at2"/>
<gene>
    <name evidence="3" type="ORF">SAMN02745217_00056</name>
</gene>
<dbReference type="STRING" id="1121345.SAMN02745217_00056"/>
<accession>A0A1M7XWI1</accession>
<dbReference type="GO" id="GO:0016020">
    <property type="term" value="C:membrane"/>
    <property type="evidence" value="ECO:0007669"/>
    <property type="project" value="InterPro"/>
</dbReference>